<dbReference type="InterPro" id="IPR026992">
    <property type="entry name" value="DIOX_N"/>
</dbReference>
<dbReference type="PANTHER" id="PTHR10209:SF884">
    <property type="entry name" value="1-AMINOCYCLOPROPANE-1-CARBOXYLATE OXIDASE HOMOLOG 1-LIKE"/>
    <property type="match status" value="1"/>
</dbReference>
<dbReference type="Gene3D" id="2.60.120.330">
    <property type="entry name" value="B-lactam Antibiotic, Isopenicillin N Synthase, Chain"/>
    <property type="match status" value="2"/>
</dbReference>
<dbReference type="PANTHER" id="PTHR10209">
    <property type="entry name" value="OXIDOREDUCTASE, 2OG-FE II OXYGENASE FAMILY PROTEIN"/>
    <property type="match status" value="1"/>
</dbReference>
<evidence type="ECO:0000256" key="2">
    <source>
        <dbReference type="ARBA" id="ARBA00022723"/>
    </source>
</evidence>
<name>A0ABM4X5T5_COFAR</name>
<evidence type="ECO:0000256" key="4">
    <source>
        <dbReference type="ARBA" id="ARBA00023004"/>
    </source>
</evidence>
<organism evidence="7 8">
    <name type="scientific">Coffea arabica</name>
    <name type="common">Arabian coffee</name>
    <dbReference type="NCBI Taxonomy" id="13443"/>
    <lineage>
        <taxon>Eukaryota</taxon>
        <taxon>Viridiplantae</taxon>
        <taxon>Streptophyta</taxon>
        <taxon>Embryophyta</taxon>
        <taxon>Tracheophyta</taxon>
        <taxon>Spermatophyta</taxon>
        <taxon>Magnoliopsida</taxon>
        <taxon>eudicotyledons</taxon>
        <taxon>Gunneridae</taxon>
        <taxon>Pentapetalae</taxon>
        <taxon>asterids</taxon>
        <taxon>lamiids</taxon>
        <taxon>Gentianales</taxon>
        <taxon>Rubiaceae</taxon>
        <taxon>Ixoroideae</taxon>
        <taxon>Gardenieae complex</taxon>
        <taxon>Bertiereae - Coffeeae clade</taxon>
        <taxon>Coffeeae</taxon>
        <taxon>Coffea</taxon>
    </lineage>
</organism>
<evidence type="ECO:0000313" key="7">
    <source>
        <dbReference type="Proteomes" id="UP001652660"/>
    </source>
</evidence>
<accession>A0ABM4X5T5</accession>
<dbReference type="Proteomes" id="UP001652660">
    <property type="component" value="Chromosome 3c"/>
</dbReference>
<dbReference type="InterPro" id="IPR005123">
    <property type="entry name" value="Oxoglu/Fe-dep_dioxygenase_dom"/>
</dbReference>
<gene>
    <name evidence="8" type="primary">LOC140038176</name>
</gene>
<protein>
    <submittedName>
        <fullName evidence="8">1-aminocyclopropane-1-carboxylate oxidase homolog 5-like</fullName>
    </submittedName>
</protein>
<dbReference type="Pfam" id="PF14226">
    <property type="entry name" value="DIOX_N"/>
    <property type="match status" value="1"/>
</dbReference>
<evidence type="ECO:0000256" key="5">
    <source>
        <dbReference type="RuleBase" id="RU003682"/>
    </source>
</evidence>
<dbReference type="InterPro" id="IPR044861">
    <property type="entry name" value="IPNS-like_FE2OG_OXY"/>
</dbReference>
<dbReference type="Pfam" id="PF03171">
    <property type="entry name" value="2OG-FeII_Oxy"/>
    <property type="match status" value="1"/>
</dbReference>
<keyword evidence="3 5" id="KW-0560">Oxidoreductase</keyword>
<dbReference type="SUPFAM" id="SSF51197">
    <property type="entry name" value="Clavaminate synthase-like"/>
    <property type="match status" value="1"/>
</dbReference>
<feature type="domain" description="Fe2OG dioxygenase" evidence="6">
    <location>
        <begin position="157"/>
        <end position="231"/>
    </location>
</feature>
<evidence type="ECO:0000256" key="1">
    <source>
        <dbReference type="ARBA" id="ARBA00008056"/>
    </source>
</evidence>
<reference evidence="8" key="1">
    <citation type="submission" date="2025-08" db="UniProtKB">
        <authorList>
            <consortium name="RefSeq"/>
        </authorList>
    </citation>
    <scope>IDENTIFICATION</scope>
    <source>
        <tissue evidence="8">Leaves</tissue>
    </source>
</reference>
<dbReference type="InterPro" id="IPR027443">
    <property type="entry name" value="IPNS-like_sf"/>
</dbReference>
<comment type="similarity">
    <text evidence="1 5">Belongs to the iron/ascorbate-dependent oxidoreductase family.</text>
</comment>
<dbReference type="GeneID" id="140038176"/>
<evidence type="ECO:0000259" key="6">
    <source>
        <dbReference type="PROSITE" id="PS51471"/>
    </source>
</evidence>
<dbReference type="RefSeq" id="XP_071939374.1">
    <property type="nucleotide sequence ID" value="XM_072083273.1"/>
</dbReference>
<keyword evidence="2 5" id="KW-0479">Metal-binding</keyword>
<sequence length="231" mass="26247">MEKEPSNKEEAKDNECLAKLPRIFVHDKIDQEKKSRNGRLQSSIPVIGLEGSEITDQVRDACERWGIFQVVNHGIPDRTMDKMLEGIRMFREQDPEIKGDYYTRDFTRNVAYYSNYDLDIMVEYSKFVMGLGEKLLGLVSESLGLEARHLVDMGCMEGLGIRGHYYPACPEPELTLGITNHTDFSFLTILLQVQIGGPQVLHQNEWVDVPCLPGALVINLGDLMQTSFCFL</sequence>
<dbReference type="PROSITE" id="PS51471">
    <property type="entry name" value="FE2OG_OXY"/>
    <property type="match status" value="1"/>
</dbReference>
<evidence type="ECO:0000256" key="3">
    <source>
        <dbReference type="ARBA" id="ARBA00023002"/>
    </source>
</evidence>
<proteinExistence type="inferred from homology"/>
<keyword evidence="4 5" id="KW-0408">Iron</keyword>
<keyword evidence="7" id="KW-1185">Reference proteome</keyword>
<evidence type="ECO:0000313" key="8">
    <source>
        <dbReference type="RefSeq" id="XP_071939374.1"/>
    </source>
</evidence>